<comment type="caution">
    <text evidence="5">The sequence shown here is derived from an EMBL/GenBank/DDBJ whole genome shotgun (WGS) entry which is preliminary data.</text>
</comment>
<dbReference type="InterPro" id="IPR046843">
    <property type="entry name" value="LonB_AAA-LID"/>
</dbReference>
<evidence type="ECO:0000256" key="3">
    <source>
        <dbReference type="SAM" id="Coils"/>
    </source>
</evidence>
<dbReference type="Proteomes" id="UP001201549">
    <property type="component" value="Unassembled WGS sequence"/>
</dbReference>
<organism evidence="5 6">
    <name type="scientific">Shewanella electrica</name>
    <dbReference type="NCBI Taxonomy" id="515560"/>
    <lineage>
        <taxon>Bacteria</taxon>
        <taxon>Pseudomonadati</taxon>
        <taxon>Pseudomonadota</taxon>
        <taxon>Gammaproteobacteria</taxon>
        <taxon>Alteromonadales</taxon>
        <taxon>Shewanellaceae</taxon>
        <taxon>Shewanella</taxon>
    </lineage>
</organism>
<evidence type="ECO:0000259" key="4">
    <source>
        <dbReference type="PROSITE" id="PS51786"/>
    </source>
</evidence>
<dbReference type="Pfam" id="PF05362">
    <property type="entry name" value="Lon_C"/>
    <property type="match status" value="1"/>
</dbReference>
<dbReference type="InterPro" id="IPR020568">
    <property type="entry name" value="Ribosomal_Su5_D2-typ_SF"/>
</dbReference>
<reference evidence="5 6" key="1">
    <citation type="submission" date="2022-02" db="EMBL/GenBank/DDBJ databases">
        <authorList>
            <person name="Zhuang L."/>
        </authorList>
    </citation>
    <scope>NUCLEOTIDE SEQUENCE [LARGE SCALE GENOMIC DNA]</scope>
    <source>
        <strain evidence="5 6">C32</strain>
    </source>
</reference>
<keyword evidence="2" id="KW-0720">Serine protease</keyword>
<dbReference type="EC" id="3.4.21.53" evidence="2"/>
<evidence type="ECO:0000313" key="5">
    <source>
        <dbReference type="EMBL" id="MCS4557997.1"/>
    </source>
</evidence>
<keyword evidence="1 2" id="KW-0645">Protease</keyword>
<keyword evidence="3" id="KW-0175">Coiled coil</keyword>
<dbReference type="SUPFAM" id="SSF54211">
    <property type="entry name" value="Ribosomal protein S5 domain 2-like"/>
    <property type="match status" value="1"/>
</dbReference>
<reference evidence="6" key="2">
    <citation type="submission" date="2023-07" db="EMBL/GenBank/DDBJ databases">
        <title>Shewanella mangrovi sp. nov., an acetaldehyde- degrading bacterium isolated from mangrove sediment.</title>
        <authorList>
            <person name="Liu Y."/>
        </authorList>
    </citation>
    <scope>NUCLEOTIDE SEQUENCE [LARGE SCALE GENOMIC DNA]</scope>
    <source>
        <strain evidence="6">C32</strain>
    </source>
</reference>
<gene>
    <name evidence="5" type="ORF">L9G74_16265</name>
</gene>
<dbReference type="SUPFAM" id="SSF52540">
    <property type="entry name" value="P-loop containing nucleoside triphosphate hydrolases"/>
    <property type="match status" value="1"/>
</dbReference>
<feature type="active site" evidence="2">
    <location>
        <position position="416"/>
    </location>
</feature>
<evidence type="ECO:0000256" key="2">
    <source>
        <dbReference type="PROSITE-ProRule" id="PRU01122"/>
    </source>
</evidence>
<dbReference type="InterPro" id="IPR008269">
    <property type="entry name" value="Lon_proteolytic"/>
</dbReference>
<dbReference type="PANTHER" id="PTHR10046">
    <property type="entry name" value="ATP DEPENDENT LON PROTEASE FAMILY MEMBER"/>
    <property type="match status" value="1"/>
</dbReference>
<feature type="active site" evidence="2">
    <location>
        <position position="373"/>
    </location>
</feature>
<dbReference type="PROSITE" id="PS51786">
    <property type="entry name" value="LON_PROTEOLYTIC"/>
    <property type="match status" value="1"/>
</dbReference>
<proteinExistence type="inferred from homology"/>
<evidence type="ECO:0000313" key="6">
    <source>
        <dbReference type="Proteomes" id="UP001201549"/>
    </source>
</evidence>
<sequence length="529" mass="58456">MRPNPIPTIKLAPTFPAVTFPAVAATHPLLLGQTRLLSAFDTQTALPKQGLYIADFASIARRLLVRTLADYQQQSYQFLYGRISRAQLFGSATQVSPLAAPGLLFIDIEALLTRPNLWEALLDAMLHDGFTQQQQWHTLKARIILIGHSGYYSELLQAERCFQALFPLYGEVNDEIEAEPHLDNYVSWLQALAHEVNATLTQSALQPLLRYSCELSDHQQRLSLASQPFLQLLTEAAAIANGSAIAAEHIQQARQQRRQRHNAQEQLSAQNVDDAFIHLPTSGETIGQICGLTVIDSGDYMYGEPARITASVHYGDGEVADIERKSELGGNIHAKGMMILSSCLYRIFGRDAPLHLSANIVFEQSYQEIDGDSASLAEYCCLISAITEQPINQGIAITGALDQFGNVQAIGGVNEKIEGFFNLCARRGLTGEQGVIIPRSNVQQLNLPDAIVSAVAEGKFHLFEISHVDDAMELLMNRETGKADEADNFPEDSLYGLVQLRLDGLAGNNDEDISPWFTRLLRKLKLVRY</sequence>
<dbReference type="RefSeq" id="WP_238897494.1">
    <property type="nucleotide sequence ID" value="NZ_JAKOGG010000015.1"/>
</dbReference>
<dbReference type="Gene3D" id="3.40.50.300">
    <property type="entry name" value="P-loop containing nucleotide triphosphate hydrolases"/>
    <property type="match status" value="1"/>
</dbReference>
<protein>
    <recommendedName>
        <fullName evidence="2">endopeptidase La</fullName>
        <ecNumber evidence="2">3.4.21.53</ecNumber>
    </recommendedName>
</protein>
<name>A0ABT2FNS4_9GAMM</name>
<keyword evidence="2" id="KW-0378">Hydrolase</keyword>
<comment type="catalytic activity">
    <reaction evidence="2">
        <text>Hydrolysis of proteins in presence of ATP.</text>
        <dbReference type="EC" id="3.4.21.53"/>
    </reaction>
</comment>
<dbReference type="Pfam" id="PF20436">
    <property type="entry name" value="LonB_AAA-LID"/>
    <property type="match status" value="1"/>
</dbReference>
<evidence type="ECO:0000256" key="1">
    <source>
        <dbReference type="ARBA" id="ARBA00022670"/>
    </source>
</evidence>
<comment type="similarity">
    <text evidence="2">Belongs to the peptidase S16 family.</text>
</comment>
<feature type="domain" description="Lon proteolytic" evidence="4">
    <location>
        <begin position="283"/>
        <end position="478"/>
    </location>
</feature>
<keyword evidence="6" id="KW-1185">Reference proteome</keyword>
<feature type="coiled-coil region" evidence="3">
    <location>
        <begin position="246"/>
        <end position="273"/>
    </location>
</feature>
<dbReference type="Gene3D" id="1.10.8.60">
    <property type="match status" value="1"/>
</dbReference>
<accession>A0ABT2FNS4</accession>
<dbReference type="EMBL" id="JAKOGG010000015">
    <property type="protein sequence ID" value="MCS4557997.1"/>
    <property type="molecule type" value="Genomic_DNA"/>
</dbReference>
<dbReference type="InterPro" id="IPR027065">
    <property type="entry name" value="Lon_Prtase"/>
</dbReference>
<dbReference type="Gene3D" id="3.30.230.10">
    <property type="match status" value="1"/>
</dbReference>
<dbReference type="PRINTS" id="PR00830">
    <property type="entry name" value="ENDOLAPTASE"/>
</dbReference>
<dbReference type="InterPro" id="IPR027417">
    <property type="entry name" value="P-loop_NTPase"/>
</dbReference>
<dbReference type="InterPro" id="IPR014721">
    <property type="entry name" value="Ribsml_uS5_D2-typ_fold_subgr"/>
</dbReference>